<name>A0A6J8C1S8_MYTCO</name>
<dbReference type="Gene3D" id="2.40.10.500">
    <property type="match status" value="1"/>
</dbReference>
<protein>
    <submittedName>
        <fullName evidence="1">Uncharacterized protein</fullName>
    </submittedName>
</protein>
<evidence type="ECO:0000313" key="2">
    <source>
        <dbReference type="Proteomes" id="UP000507470"/>
    </source>
</evidence>
<dbReference type="AlphaFoldDB" id="A0A6J8C1S8"/>
<dbReference type="Gene3D" id="2.130.10.10">
    <property type="entry name" value="YVTN repeat-like/Quinoprotein amine dehydrogenase"/>
    <property type="match status" value="1"/>
</dbReference>
<dbReference type="Proteomes" id="UP000507470">
    <property type="component" value="Unassembled WGS sequence"/>
</dbReference>
<dbReference type="OrthoDB" id="6133705at2759"/>
<reference evidence="1 2" key="1">
    <citation type="submission" date="2020-06" db="EMBL/GenBank/DDBJ databases">
        <authorList>
            <person name="Li R."/>
            <person name="Bekaert M."/>
        </authorList>
    </citation>
    <scope>NUCLEOTIDE SEQUENCE [LARGE SCALE GENOMIC DNA]</scope>
    <source>
        <strain evidence="2">wild</strain>
    </source>
</reference>
<dbReference type="EMBL" id="CACVKT020004298">
    <property type="protein sequence ID" value="CAC5389029.1"/>
    <property type="molecule type" value="Genomic_DNA"/>
</dbReference>
<sequence length="336" mass="38027">MKHIQQDVTKNDKFIESLLKKDNMNHVTLSFEKENTLKTLPTALNTMGTIILDRRPSDTTLASRKIKQAQIMVPITHVPTIDDLKLNLRQTVKIFGDDIISCSLLPDGRMIFSCYDTAVQINVLKPDGSLDFTLQPRSYTSHIHFIEDNEKLVVTSGMNKSITIIDMQNRKTEKSIKVESWIYGIVYKDGKLFYNGGRRGLCVVSLDDDSVTQLVNAILTPNSSIATWSDKLYYIDNNDSITCCDLQGTFKWKLELAAFLRGPQGITVDNYGRVFVSGFHSNNVVVISPDGNKHRLLLSGKDGLKLPQSLFFDRKNNKLLISNQKNRAFLYDVSNR</sequence>
<evidence type="ECO:0000313" key="1">
    <source>
        <dbReference type="EMBL" id="CAC5389029.1"/>
    </source>
</evidence>
<gene>
    <name evidence="1" type="ORF">MCOR_24248</name>
</gene>
<dbReference type="InterPro" id="IPR015943">
    <property type="entry name" value="WD40/YVTN_repeat-like_dom_sf"/>
</dbReference>
<dbReference type="SUPFAM" id="SSF101898">
    <property type="entry name" value="NHL repeat"/>
    <property type="match status" value="1"/>
</dbReference>
<accession>A0A6J8C1S8</accession>
<proteinExistence type="predicted"/>
<organism evidence="1 2">
    <name type="scientific">Mytilus coruscus</name>
    <name type="common">Sea mussel</name>
    <dbReference type="NCBI Taxonomy" id="42192"/>
    <lineage>
        <taxon>Eukaryota</taxon>
        <taxon>Metazoa</taxon>
        <taxon>Spiralia</taxon>
        <taxon>Lophotrochozoa</taxon>
        <taxon>Mollusca</taxon>
        <taxon>Bivalvia</taxon>
        <taxon>Autobranchia</taxon>
        <taxon>Pteriomorphia</taxon>
        <taxon>Mytilida</taxon>
        <taxon>Mytiloidea</taxon>
        <taxon>Mytilidae</taxon>
        <taxon>Mytilinae</taxon>
        <taxon>Mytilus</taxon>
    </lineage>
</organism>
<keyword evidence="2" id="KW-1185">Reference proteome</keyword>